<dbReference type="EMBL" id="JAIMFO010000007">
    <property type="protein sequence ID" value="MBY4798013.1"/>
    <property type="molecule type" value="Genomic_DNA"/>
</dbReference>
<evidence type="ECO:0000256" key="2">
    <source>
        <dbReference type="ARBA" id="ARBA00001936"/>
    </source>
</evidence>
<dbReference type="InterPro" id="IPR013785">
    <property type="entry name" value="Aldolase_TIM"/>
</dbReference>
<evidence type="ECO:0000256" key="9">
    <source>
        <dbReference type="ARBA" id="ARBA00023235"/>
    </source>
</evidence>
<dbReference type="Pfam" id="PF00834">
    <property type="entry name" value="Ribul_P_3_epim"/>
    <property type="match status" value="1"/>
</dbReference>
<feature type="active site" description="Proton donor" evidence="10">
    <location>
        <position position="175"/>
    </location>
</feature>
<dbReference type="PIRSF" id="PIRSF001461">
    <property type="entry name" value="RPE"/>
    <property type="match status" value="1"/>
</dbReference>
<comment type="cofactor">
    <cofactor evidence="4">
        <name>Zn(2+)</name>
        <dbReference type="ChEBI" id="CHEBI:29105"/>
    </cofactor>
</comment>
<comment type="cofactor">
    <cofactor evidence="2">
        <name>Mn(2+)</name>
        <dbReference type="ChEBI" id="CHEBI:29035"/>
    </cofactor>
</comment>
<dbReference type="NCBIfam" id="TIGR01163">
    <property type="entry name" value="rpe"/>
    <property type="match status" value="1"/>
</dbReference>
<dbReference type="SUPFAM" id="SSF51366">
    <property type="entry name" value="Ribulose-phoshate binding barrel"/>
    <property type="match status" value="1"/>
</dbReference>
<dbReference type="Proteomes" id="UP000700908">
    <property type="component" value="Unassembled WGS sequence"/>
</dbReference>
<gene>
    <name evidence="10 12" type="primary">rpe</name>
    <name evidence="12" type="ORF">K6V98_06595</name>
</gene>
<comment type="similarity">
    <text evidence="6 10 11">Belongs to the ribulose-phosphate 3-epimerase family.</text>
</comment>
<feature type="binding site" evidence="10">
    <location>
        <begin position="142"/>
        <end position="145"/>
    </location>
    <ligand>
        <name>substrate</name>
    </ligand>
</feature>
<comment type="caution">
    <text evidence="12">The sequence shown here is derived from an EMBL/GenBank/DDBJ whole genome shotgun (WGS) entry which is preliminary data.</text>
</comment>
<name>A0ABS7ML28_9ACTN</name>
<comment type="pathway">
    <text evidence="10">Carbohydrate degradation.</text>
</comment>
<dbReference type="InterPro" id="IPR011060">
    <property type="entry name" value="RibuloseP-bd_barrel"/>
</dbReference>
<keyword evidence="10 11" id="KW-0119">Carbohydrate metabolism</keyword>
<evidence type="ECO:0000256" key="3">
    <source>
        <dbReference type="ARBA" id="ARBA00001941"/>
    </source>
</evidence>
<comment type="function">
    <text evidence="10">Catalyzes the reversible epimerization of D-ribulose 5-phosphate to D-xylulose 5-phosphate.</text>
</comment>
<evidence type="ECO:0000256" key="6">
    <source>
        <dbReference type="ARBA" id="ARBA00009541"/>
    </source>
</evidence>
<dbReference type="PANTHER" id="PTHR11749">
    <property type="entry name" value="RIBULOSE-5-PHOSPHATE-3-EPIMERASE"/>
    <property type="match status" value="1"/>
</dbReference>
<proteinExistence type="inferred from homology"/>
<accession>A0ABS7ML28</accession>
<reference evidence="12 13" key="1">
    <citation type="submission" date="2021-08" db="EMBL/GenBank/DDBJ databases">
        <title>Collinsella faecalis sp. nov. isolated from swine faeces.</title>
        <authorList>
            <person name="Oh B.S."/>
            <person name="Lee J.H."/>
        </authorList>
    </citation>
    <scope>NUCLEOTIDE SEQUENCE [LARGE SCALE GENOMIC DNA]</scope>
    <source>
        <strain evidence="12 13">AGMB00827</strain>
    </source>
</reference>
<comment type="catalytic activity">
    <reaction evidence="1 10 11">
        <text>D-ribulose 5-phosphate = D-xylulose 5-phosphate</text>
        <dbReference type="Rhea" id="RHEA:13677"/>
        <dbReference type="ChEBI" id="CHEBI:57737"/>
        <dbReference type="ChEBI" id="CHEBI:58121"/>
        <dbReference type="EC" id="5.1.3.1"/>
    </reaction>
</comment>
<dbReference type="GO" id="GO:0004750">
    <property type="term" value="F:D-ribulose-phosphate 3-epimerase activity"/>
    <property type="evidence" value="ECO:0007669"/>
    <property type="project" value="UniProtKB-EC"/>
</dbReference>
<comment type="cofactor">
    <cofactor evidence="10">
        <name>a divalent metal cation</name>
        <dbReference type="ChEBI" id="CHEBI:60240"/>
    </cofactor>
    <text evidence="10">Binds 1 divalent metal cation per subunit.</text>
</comment>
<evidence type="ECO:0000256" key="4">
    <source>
        <dbReference type="ARBA" id="ARBA00001947"/>
    </source>
</evidence>
<feature type="binding site" evidence="10">
    <location>
        <position position="66"/>
    </location>
    <ligand>
        <name>substrate</name>
    </ligand>
</feature>
<organism evidence="12 13">
    <name type="scientific">Collinsella ureilytica</name>
    <dbReference type="NCBI Taxonomy" id="2869515"/>
    <lineage>
        <taxon>Bacteria</taxon>
        <taxon>Bacillati</taxon>
        <taxon>Actinomycetota</taxon>
        <taxon>Coriobacteriia</taxon>
        <taxon>Coriobacteriales</taxon>
        <taxon>Coriobacteriaceae</taxon>
        <taxon>Collinsella</taxon>
    </lineage>
</organism>
<evidence type="ECO:0000313" key="12">
    <source>
        <dbReference type="EMBL" id="MBY4798013.1"/>
    </source>
</evidence>
<dbReference type="NCBIfam" id="NF004076">
    <property type="entry name" value="PRK05581.1-4"/>
    <property type="match status" value="1"/>
</dbReference>
<dbReference type="EC" id="5.1.3.1" evidence="7 10"/>
<evidence type="ECO:0000256" key="1">
    <source>
        <dbReference type="ARBA" id="ARBA00001782"/>
    </source>
</evidence>
<dbReference type="InterPro" id="IPR026019">
    <property type="entry name" value="Ribul_P_3_epim"/>
</dbReference>
<feature type="active site" description="Proton acceptor" evidence="10">
    <location>
        <position position="35"/>
    </location>
</feature>
<dbReference type="Gene3D" id="3.20.20.70">
    <property type="entry name" value="Aldolase class I"/>
    <property type="match status" value="1"/>
</dbReference>
<keyword evidence="9 10" id="KW-0413">Isomerase</keyword>
<evidence type="ECO:0000256" key="7">
    <source>
        <dbReference type="ARBA" id="ARBA00013188"/>
    </source>
</evidence>
<feature type="binding site" evidence="10">
    <location>
        <position position="10"/>
    </location>
    <ligand>
        <name>substrate</name>
    </ligand>
</feature>
<keyword evidence="8 10" id="KW-0479">Metal-binding</keyword>
<evidence type="ECO:0000256" key="5">
    <source>
        <dbReference type="ARBA" id="ARBA00001954"/>
    </source>
</evidence>
<evidence type="ECO:0000313" key="13">
    <source>
        <dbReference type="Proteomes" id="UP000700908"/>
    </source>
</evidence>
<evidence type="ECO:0000256" key="10">
    <source>
        <dbReference type="HAMAP-Rule" id="MF_02227"/>
    </source>
</evidence>
<feature type="binding site" evidence="10">
    <location>
        <position position="175"/>
    </location>
    <ligand>
        <name>a divalent metal cation</name>
        <dbReference type="ChEBI" id="CHEBI:60240"/>
    </ligand>
</feature>
<evidence type="ECO:0000256" key="8">
    <source>
        <dbReference type="ARBA" id="ARBA00022723"/>
    </source>
</evidence>
<feature type="binding site" evidence="10">
    <location>
        <position position="35"/>
    </location>
    <ligand>
        <name>a divalent metal cation</name>
        <dbReference type="ChEBI" id="CHEBI:60240"/>
    </ligand>
</feature>
<dbReference type="PROSITE" id="PS01086">
    <property type="entry name" value="RIBUL_P_3_EPIMER_2"/>
    <property type="match status" value="1"/>
</dbReference>
<feature type="binding site" evidence="10">
    <location>
        <position position="33"/>
    </location>
    <ligand>
        <name>a divalent metal cation</name>
        <dbReference type="ChEBI" id="CHEBI:60240"/>
    </ligand>
</feature>
<dbReference type="CDD" id="cd00429">
    <property type="entry name" value="RPE"/>
    <property type="match status" value="1"/>
</dbReference>
<feature type="binding site" evidence="10">
    <location>
        <begin position="197"/>
        <end position="198"/>
    </location>
    <ligand>
        <name>substrate</name>
    </ligand>
</feature>
<dbReference type="InterPro" id="IPR000056">
    <property type="entry name" value="Ribul_P_3_epim-like"/>
</dbReference>
<keyword evidence="13" id="KW-1185">Reference proteome</keyword>
<dbReference type="HAMAP" id="MF_02227">
    <property type="entry name" value="RPE"/>
    <property type="match status" value="1"/>
</dbReference>
<feature type="binding site" evidence="10">
    <location>
        <position position="66"/>
    </location>
    <ligand>
        <name>a divalent metal cation</name>
        <dbReference type="ChEBI" id="CHEBI:60240"/>
    </ligand>
</feature>
<feature type="binding site" evidence="10">
    <location>
        <begin position="175"/>
        <end position="177"/>
    </location>
    <ligand>
        <name>substrate</name>
    </ligand>
</feature>
<comment type="cofactor">
    <cofactor evidence="5">
        <name>Fe(2+)</name>
        <dbReference type="ChEBI" id="CHEBI:29033"/>
    </cofactor>
</comment>
<dbReference type="RefSeq" id="WP_222199728.1">
    <property type="nucleotide sequence ID" value="NZ_JAIMFO010000007.1"/>
</dbReference>
<evidence type="ECO:0000256" key="11">
    <source>
        <dbReference type="PIRNR" id="PIRNR001461"/>
    </source>
</evidence>
<protein>
    <recommendedName>
        <fullName evidence="7 10">Ribulose-phosphate 3-epimerase</fullName>
        <ecNumber evidence="7 10">5.1.3.1</ecNumber>
    </recommendedName>
</protein>
<comment type="cofactor">
    <cofactor evidence="3">
        <name>Co(2+)</name>
        <dbReference type="ChEBI" id="CHEBI:48828"/>
    </cofactor>
</comment>
<sequence length="227" mass="24158">MSSSVQIAPSILSADMAWLGRDLEYVSQADLIHFDVMDGHFTGNLTFGPDILRAVKRNTDLPLDVHMMVSDPDHMVEWFVEAGADMITVHWEASTHLHRTISFIHEHGVRAGVVLNPATPAHVLESIISDLDMVLVMSVNPGFGGQRFIPGALAKIKAVKRLAEQAGAAPLIEVDGGISANNIEEVVAAGADVIVAGSAIFGATDPAAEIERMRSLGNAVKAGHIQA</sequence>